<feature type="non-terminal residue" evidence="1">
    <location>
        <position position="52"/>
    </location>
</feature>
<proteinExistence type="predicted"/>
<accession>A0A0F9KI55</accession>
<evidence type="ECO:0000313" key="1">
    <source>
        <dbReference type="EMBL" id="KKM81774.1"/>
    </source>
</evidence>
<comment type="caution">
    <text evidence="1">The sequence shown here is derived from an EMBL/GenBank/DDBJ whole genome shotgun (WGS) entry which is preliminary data.</text>
</comment>
<gene>
    <name evidence="1" type="ORF">LCGC14_1326370</name>
</gene>
<organism evidence="1">
    <name type="scientific">marine sediment metagenome</name>
    <dbReference type="NCBI Taxonomy" id="412755"/>
    <lineage>
        <taxon>unclassified sequences</taxon>
        <taxon>metagenomes</taxon>
        <taxon>ecological metagenomes</taxon>
    </lineage>
</organism>
<sequence>MALTYEQLRDDESIRDNFLSQPEDIQQEVFGLMKAPVGLEDKPEEIKLIQSK</sequence>
<reference evidence="1" key="1">
    <citation type="journal article" date="2015" name="Nature">
        <title>Complex archaea that bridge the gap between prokaryotes and eukaryotes.</title>
        <authorList>
            <person name="Spang A."/>
            <person name="Saw J.H."/>
            <person name="Jorgensen S.L."/>
            <person name="Zaremba-Niedzwiedzka K."/>
            <person name="Martijn J."/>
            <person name="Lind A.E."/>
            <person name="van Eijk R."/>
            <person name="Schleper C."/>
            <person name="Guy L."/>
            <person name="Ettema T.J."/>
        </authorList>
    </citation>
    <scope>NUCLEOTIDE SEQUENCE</scope>
</reference>
<dbReference type="AlphaFoldDB" id="A0A0F9KI55"/>
<name>A0A0F9KI55_9ZZZZ</name>
<dbReference type="EMBL" id="LAZR01007966">
    <property type="protein sequence ID" value="KKM81774.1"/>
    <property type="molecule type" value="Genomic_DNA"/>
</dbReference>
<protein>
    <submittedName>
        <fullName evidence="1">Uncharacterized protein</fullName>
    </submittedName>
</protein>